<feature type="compositionally biased region" description="Basic and acidic residues" evidence="1">
    <location>
        <begin position="123"/>
        <end position="134"/>
    </location>
</feature>
<reference evidence="2" key="1">
    <citation type="journal article" date="2020" name="Phytopathology">
        <title>Genome Sequence Resources of Colletotrichum truncatum, C. plurivorum, C. musicola, and C. sojae: Four Species Pathogenic to Soybean (Glycine max).</title>
        <authorList>
            <person name="Rogerio F."/>
            <person name="Boufleur T.R."/>
            <person name="Ciampi-Guillardi M."/>
            <person name="Sukno S.A."/>
            <person name="Thon M.R."/>
            <person name="Massola Junior N.S."/>
            <person name="Baroncelli R."/>
        </authorList>
    </citation>
    <scope>NUCLEOTIDE SEQUENCE</scope>
    <source>
        <strain evidence="2">LFN0074</strain>
    </source>
</reference>
<feature type="region of interest" description="Disordered" evidence="1">
    <location>
        <begin position="104"/>
        <end position="149"/>
    </location>
</feature>
<keyword evidence="3" id="KW-1185">Reference proteome</keyword>
<protein>
    <submittedName>
        <fullName evidence="2">Uncharacterized protein</fullName>
    </submittedName>
</protein>
<evidence type="ECO:0000313" key="3">
    <source>
        <dbReference type="Proteomes" id="UP000639643"/>
    </source>
</evidence>
<proteinExistence type="predicted"/>
<comment type="caution">
    <text evidence="2">The sequence shown here is derived from an EMBL/GenBank/DDBJ whole genome shotgun (WGS) entry which is preliminary data.</text>
</comment>
<accession>A0A8H6KVG3</accession>
<organism evidence="2 3">
    <name type="scientific">Colletotrichum musicola</name>
    <dbReference type="NCBI Taxonomy" id="2175873"/>
    <lineage>
        <taxon>Eukaryota</taxon>
        <taxon>Fungi</taxon>
        <taxon>Dikarya</taxon>
        <taxon>Ascomycota</taxon>
        <taxon>Pezizomycotina</taxon>
        <taxon>Sordariomycetes</taxon>
        <taxon>Hypocreomycetidae</taxon>
        <taxon>Glomerellales</taxon>
        <taxon>Glomerellaceae</taxon>
        <taxon>Colletotrichum</taxon>
        <taxon>Colletotrichum orchidearum species complex</taxon>
    </lineage>
</organism>
<dbReference type="AlphaFoldDB" id="A0A8H6KVG3"/>
<feature type="compositionally biased region" description="Basic residues" evidence="1">
    <location>
        <begin position="105"/>
        <end position="114"/>
    </location>
</feature>
<feature type="region of interest" description="Disordered" evidence="1">
    <location>
        <begin position="1"/>
        <end position="24"/>
    </location>
</feature>
<dbReference type="Proteomes" id="UP000639643">
    <property type="component" value="Unassembled WGS sequence"/>
</dbReference>
<name>A0A8H6KVG3_9PEZI</name>
<feature type="region of interest" description="Disordered" evidence="1">
    <location>
        <begin position="56"/>
        <end position="90"/>
    </location>
</feature>
<evidence type="ECO:0000256" key="1">
    <source>
        <dbReference type="SAM" id="MobiDB-lite"/>
    </source>
</evidence>
<gene>
    <name evidence="2" type="ORF">CMUS01_04956</name>
</gene>
<sequence>MANPTLRGRKASSPRSSETVDGHWTVDGGDHGGFALSSDLVTGLCGSASLVADHDAVHHTPSPTKGPATSVFLDPSPRHPIPSGGGLASRFPVTIHGRLKLELRRQRHSYRIRHRPEAAQQQDEAKEPGRREEEPPGGWGVSSISPAGP</sequence>
<dbReference type="EMBL" id="WIGM01000140">
    <property type="protein sequence ID" value="KAF6837686.1"/>
    <property type="molecule type" value="Genomic_DNA"/>
</dbReference>
<evidence type="ECO:0000313" key="2">
    <source>
        <dbReference type="EMBL" id="KAF6837686.1"/>
    </source>
</evidence>